<dbReference type="InterPro" id="IPR053215">
    <property type="entry name" value="TKL_Ser/Thr_kinase"/>
</dbReference>
<dbReference type="Gene3D" id="3.30.200.20">
    <property type="entry name" value="Phosphorylase Kinase, domain 1"/>
    <property type="match status" value="1"/>
</dbReference>
<organism evidence="8 9">
    <name type="scientific">Entamoeba invadens IP1</name>
    <dbReference type="NCBI Taxonomy" id="370355"/>
    <lineage>
        <taxon>Eukaryota</taxon>
        <taxon>Amoebozoa</taxon>
        <taxon>Evosea</taxon>
        <taxon>Archamoebae</taxon>
        <taxon>Mastigamoebida</taxon>
        <taxon>Entamoebidae</taxon>
        <taxon>Entamoeba</taxon>
    </lineage>
</organism>
<dbReference type="PROSITE" id="PS00108">
    <property type="entry name" value="PROTEIN_KINASE_ST"/>
    <property type="match status" value="1"/>
</dbReference>
<evidence type="ECO:0000259" key="7">
    <source>
        <dbReference type="PROSITE" id="PS50011"/>
    </source>
</evidence>
<dbReference type="VEuPathDB" id="AmoebaDB:EIN_420720"/>
<keyword evidence="5" id="KW-0472">Membrane</keyword>
<dbReference type="SUPFAM" id="SSF57184">
    <property type="entry name" value="Growth factor receptor domain"/>
    <property type="match status" value="8"/>
</dbReference>
<keyword evidence="6" id="KW-0732">Signal</keyword>
<accession>L7FM18</accession>
<evidence type="ECO:0000256" key="3">
    <source>
        <dbReference type="ARBA" id="ARBA00022840"/>
    </source>
</evidence>
<dbReference type="GeneID" id="14888717"/>
<dbReference type="PANTHER" id="PTHR45756">
    <property type="entry name" value="PALMITOYLTRANSFERASE"/>
    <property type="match status" value="1"/>
</dbReference>
<dbReference type="SUPFAM" id="SSF56112">
    <property type="entry name" value="Protein kinase-like (PK-like)"/>
    <property type="match status" value="1"/>
</dbReference>
<protein>
    <submittedName>
        <fullName evidence="8">Protein serine/threonine kinase, putative</fullName>
        <ecNumber evidence="8">2.7.11.25</ecNumber>
    </submittedName>
</protein>
<dbReference type="SMART" id="SM00181">
    <property type="entry name" value="EGF"/>
    <property type="match status" value="8"/>
</dbReference>
<dbReference type="InterPro" id="IPR008271">
    <property type="entry name" value="Ser/Thr_kinase_AS"/>
</dbReference>
<keyword evidence="8" id="KW-0808">Transferase</keyword>
<dbReference type="InterPro" id="IPR001245">
    <property type="entry name" value="Ser-Thr/Tyr_kinase_cat_dom"/>
</dbReference>
<dbReference type="SMART" id="SM00220">
    <property type="entry name" value="S_TKc"/>
    <property type="match status" value="1"/>
</dbReference>
<dbReference type="Proteomes" id="UP000014680">
    <property type="component" value="Unassembled WGS sequence"/>
</dbReference>
<feature type="signal peptide" evidence="6">
    <location>
        <begin position="1"/>
        <end position="18"/>
    </location>
</feature>
<feature type="chain" id="PRO_5003973778" evidence="6">
    <location>
        <begin position="19"/>
        <end position="1677"/>
    </location>
</feature>
<dbReference type="InterPro" id="IPR000719">
    <property type="entry name" value="Prot_kinase_dom"/>
</dbReference>
<dbReference type="GO" id="GO:0005524">
    <property type="term" value="F:ATP binding"/>
    <property type="evidence" value="ECO:0007669"/>
    <property type="project" value="UniProtKB-UniRule"/>
</dbReference>
<feature type="domain" description="Protein kinase" evidence="7">
    <location>
        <begin position="1410"/>
        <end position="1676"/>
    </location>
</feature>
<keyword evidence="8" id="KW-0418">Kinase</keyword>
<evidence type="ECO:0000256" key="4">
    <source>
        <dbReference type="PROSITE-ProRule" id="PRU10141"/>
    </source>
</evidence>
<reference evidence="8 9" key="1">
    <citation type="submission" date="2012-10" db="EMBL/GenBank/DDBJ databases">
        <authorList>
            <person name="Zafar N."/>
            <person name="Inman J."/>
            <person name="Hall N."/>
            <person name="Lorenzi H."/>
            <person name="Caler E."/>
        </authorList>
    </citation>
    <scope>NUCLEOTIDE SEQUENCE [LARGE SCALE GENOMIC DNA]</scope>
    <source>
        <strain evidence="8 9">IP1</strain>
    </source>
</reference>
<name>L7FM18_ENTIV</name>
<dbReference type="SMART" id="SM01411">
    <property type="entry name" value="Ephrin_rec_like"/>
    <property type="match status" value="11"/>
</dbReference>
<dbReference type="InterPro" id="IPR006212">
    <property type="entry name" value="Furin_repeat"/>
</dbReference>
<dbReference type="EMBL" id="KB206577">
    <property type="protein sequence ID" value="ELP89735.1"/>
    <property type="molecule type" value="Genomic_DNA"/>
</dbReference>
<dbReference type="PROSITE" id="PS50011">
    <property type="entry name" value="PROTEIN_KINASE_DOM"/>
    <property type="match status" value="1"/>
</dbReference>
<gene>
    <name evidence="8" type="ORF">EIN_420720</name>
</gene>
<dbReference type="EC" id="2.7.11.25" evidence="8"/>
<dbReference type="OMA" id="CSSHCIG"/>
<dbReference type="SMART" id="SM00261">
    <property type="entry name" value="FU"/>
    <property type="match status" value="13"/>
</dbReference>
<dbReference type="InterPro" id="IPR011009">
    <property type="entry name" value="Kinase-like_dom_sf"/>
</dbReference>
<dbReference type="RefSeq" id="XP_004256506.1">
    <property type="nucleotide sequence ID" value="XM_004256458.1"/>
</dbReference>
<dbReference type="KEGG" id="eiv:EIN_420720"/>
<evidence type="ECO:0000313" key="9">
    <source>
        <dbReference type="Proteomes" id="UP000014680"/>
    </source>
</evidence>
<evidence type="ECO:0000256" key="1">
    <source>
        <dbReference type="ARBA" id="ARBA00022527"/>
    </source>
</evidence>
<dbReference type="PANTHER" id="PTHR45756:SF1">
    <property type="entry name" value="PROTEIN KINASE DOMAIN CONTAINING PROTEIN"/>
    <property type="match status" value="1"/>
</dbReference>
<dbReference type="Gene3D" id="1.10.510.10">
    <property type="entry name" value="Transferase(Phosphotransferase) domain 1"/>
    <property type="match status" value="1"/>
</dbReference>
<dbReference type="PROSITE" id="PS00107">
    <property type="entry name" value="PROTEIN_KINASE_ATP"/>
    <property type="match status" value="1"/>
</dbReference>
<dbReference type="InterPro" id="IPR017441">
    <property type="entry name" value="Protein_kinase_ATP_BS"/>
</dbReference>
<keyword evidence="5" id="KW-0812">Transmembrane</keyword>
<evidence type="ECO:0000256" key="2">
    <source>
        <dbReference type="ARBA" id="ARBA00022741"/>
    </source>
</evidence>
<dbReference type="Gene3D" id="2.10.220.10">
    <property type="entry name" value="Hormone Receptor, Insulin-like Growth Factor Receptor 1, Chain A, domain 2"/>
    <property type="match status" value="3"/>
</dbReference>
<evidence type="ECO:0000256" key="6">
    <source>
        <dbReference type="SAM" id="SignalP"/>
    </source>
</evidence>
<sequence length="1677" mass="185212">MLVFKLFLHLNIIYTCLSCNLGYYPTNYNCALCNAGYYCPDGLNKYACQKGYYSKSGALICVICPDGQYSQELASSACVNCGPGTYSNGDNKESCTKCSAGTYSYMGSSECSKCSPGTYSSSSGSSRCTQCEDGYFSLSGFSSCIKCTTCTSCISTTGKCTSCSIGSGFVSDGICEQCKAGYYSEGGTTSCSKCGFNQYSLIGSNSCTSCNSMCKTCDSTNGNCLSCHENMFLSNGICESCPVGQYFYINRCLSCPDQTYSFANSSMCMNCSSCVKCDQTNGYCTLCKNGQFINDYSCDDCVVGTYGDGFQCIPCQIGTYSNIPGSEKCTQCSDGYYSNTTSSISCRKCNSYCTSCEKESGFCFSCMSGCILSENRCIQCKSGTAANQETNTCDVCPAGTYSISQSTYCTPCGNGFYSTEGSSNCLSCSLTCLTCDKTNGNCITCISGYGLDESFNCNICLFGMYANTTNKKCQQCDNKTYQSNEGQTYCNSCDIKCETCDNISGKCLTCYAGYEFTDNTNCEICVDGYYSSGGTSSCLPCPSECINCYRESGICTACQSGFKQVTNQTTGNVECVSCSLNDNCASCGANEFESEKKCVECVSGYYLKNNNCYTCSLITNCVQCSPKSNDCLTCSDEYITVGEKCISCEEGKVKVTSNGCMSCYELIANCQLCEYNNGSQSCTKCYAPYIIDNDKFVCVLGYSNTTHFNSETLKSDLNDVGCLHQVNSFCFMCDENHILVDGKCVLKQDESCFNFSIKTCENCSKNVITTNGDCSIGNMCKYQITQYHQISCLIYNNDTQEGTKVNNCRYTQNEFCYSANEGFYTTLNINGETTSCENAKICQVIDGDKVDISCKSSFVMTTNVLCSQNIKCGIVNNSECTACQQNYHIASGGCVSNDNECAIQNRVICIGCNNKMAVDGKCVSTDSINCKEFVGGVCTQCDDDYYKDTTGCLPKQEKYKDCEHVSVVMSSCLECNKSYLLVDNSCVDNDTNTLKAFNLQLKSETTTDNCMLRSPKGCMRCKDGYYIINSLCVRCEYPCTQCSNLTYCTKCDAYSYTRNGKCFEINEILSTCDVMMSTFEGCVACKDGYMRSSDGKQCVRCDTSCKTCSNDGDCVVCSDGYYRTPNNNTKLCNPQTELNNCLNKTTSGCTLCEGGFAPKDNLCYKCSENCTYCDATFECSKCGDNNILKDGVCVHFSQIPNCISSQNSLCWECADGYKLSDDKIECFANTNYGIVVGLPIVCVIVLVVIIVTIITIVVLFVLRKKDNKHTENICVFKMSRSNITMTKLDGDILSNKNEILFGNENNKIQIESESRELLCVGNSSKGNTKIQITTKDKCDKYKIRTEPQIVTLKSGFACEFEVFITPYCTMDLSDEVVIVSLDLHNGKQNTTFINIKALVEQSTRLDYDEIKTEKKLGEGSFGIVFKGTYRRNVVAIKKMKQIDNSNKENTIEEFKKEVEMLDKFRSEYIVHFYGAVFVPNKVCMVTEFAQYGSCQDLMKHKTSNEVDMKMRVKMMRDASKGILYLHENGILHRDIKPDNILVFSLNINDKVNAKLTDFGSARNINLLMTNMTFTKGIGTPVYMAPEVLKKEKYTKSADVFSFGVTMFEVFGWCKAYPLDTFKFPWKIAEFVISGKRLERRENITETLFKGIEMCWVQEKTNRVSIDRIVNLLALYVM</sequence>
<keyword evidence="3 4" id="KW-0067">ATP-binding</keyword>
<feature type="binding site" evidence="4">
    <location>
        <position position="1438"/>
    </location>
    <ligand>
        <name>ATP</name>
        <dbReference type="ChEBI" id="CHEBI:30616"/>
    </ligand>
</feature>
<evidence type="ECO:0000256" key="5">
    <source>
        <dbReference type="SAM" id="Phobius"/>
    </source>
</evidence>
<dbReference type="CDD" id="cd13999">
    <property type="entry name" value="STKc_MAP3K-like"/>
    <property type="match status" value="1"/>
</dbReference>
<dbReference type="GO" id="GO:0004709">
    <property type="term" value="F:MAP kinase kinase kinase activity"/>
    <property type="evidence" value="ECO:0007669"/>
    <property type="project" value="UniProtKB-EC"/>
</dbReference>
<keyword evidence="2 4" id="KW-0547">Nucleotide-binding</keyword>
<proteinExistence type="predicted"/>
<feature type="transmembrane region" description="Helical" evidence="5">
    <location>
        <begin position="1232"/>
        <end position="1262"/>
    </location>
</feature>
<dbReference type="Gene3D" id="2.10.50.10">
    <property type="entry name" value="Tumor Necrosis Factor Receptor, subunit A, domain 2"/>
    <property type="match status" value="1"/>
</dbReference>
<dbReference type="InterPro" id="IPR000742">
    <property type="entry name" value="EGF"/>
</dbReference>
<keyword evidence="1" id="KW-0723">Serine/threonine-protein kinase</keyword>
<evidence type="ECO:0000313" key="8">
    <source>
        <dbReference type="EMBL" id="ELP89735.1"/>
    </source>
</evidence>
<dbReference type="Pfam" id="PF07714">
    <property type="entry name" value="PK_Tyr_Ser-Thr"/>
    <property type="match status" value="1"/>
</dbReference>
<keyword evidence="9" id="KW-1185">Reference proteome</keyword>
<dbReference type="InterPro" id="IPR009030">
    <property type="entry name" value="Growth_fac_rcpt_cys_sf"/>
</dbReference>
<keyword evidence="5" id="KW-1133">Transmembrane helix</keyword>
<dbReference type="OrthoDB" id="28704at2759"/>